<feature type="region of interest" description="Disordered" evidence="1">
    <location>
        <begin position="1"/>
        <end position="26"/>
    </location>
</feature>
<protein>
    <submittedName>
        <fullName evidence="2">Uncharacterized protein</fullName>
    </submittedName>
</protein>
<reference evidence="2 3" key="1">
    <citation type="submission" date="2015-12" db="EMBL/GenBank/DDBJ databases">
        <title>The genome of Folsomia candida.</title>
        <authorList>
            <person name="Faddeeva A."/>
            <person name="Derks M.F."/>
            <person name="Anvar Y."/>
            <person name="Smit S."/>
            <person name="Van Straalen N."/>
            <person name="Roelofs D."/>
        </authorList>
    </citation>
    <scope>NUCLEOTIDE SEQUENCE [LARGE SCALE GENOMIC DNA]</scope>
    <source>
        <strain evidence="2 3">VU population</strain>
        <tissue evidence="2">Whole body</tissue>
    </source>
</reference>
<name>A0A226D8I9_FOLCA</name>
<dbReference type="EMBL" id="LNIX01000029">
    <property type="protein sequence ID" value="OXA41460.1"/>
    <property type="molecule type" value="Genomic_DNA"/>
</dbReference>
<organism evidence="2 3">
    <name type="scientific">Folsomia candida</name>
    <name type="common">Springtail</name>
    <dbReference type="NCBI Taxonomy" id="158441"/>
    <lineage>
        <taxon>Eukaryota</taxon>
        <taxon>Metazoa</taxon>
        <taxon>Ecdysozoa</taxon>
        <taxon>Arthropoda</taxon>
        <taxon>Hexapoda</taxon>
        <taxon>Collembola</taxon>
        <taxon>Entomobryomorpha</taxon>
        <taxon>Isotomoidea</taxon>
        <taxon>Isotomidae</taxon>
        <taxon>Proisotominae</taxon>
        <taxon>Folsomia</taxon>
    </lineage>
</organism>
<gene>
    <name evidence="2" type="ORF">Fcan01_23684</name>
</gene>
<evidence type="ECO:0000313" key="3">
    <source>
        <dbReference type="Proteomes" id="UP000198287"/>
    </source>
</evidence>
<dbReference type="AlphaFoldDB" id="A0A226D8I9"/>
<dbReference type="Proteomes" id="UP000198287">
    <property type="component" value="Unassembled WGS sequence"/>
</dbReference>
<dbReference type="OMA" id="WINEPRT"/>
<comment type="caution">
    <text evidence="2">The sequence shown here is derived from an EMBL/GenBank/DDBJ whole genome shotgun (WGS) entry which is preliminary data.</text>
</comment>
<accession>A0A226D8I9</accession>
<proteinExistence type="predicted"/>
<evidence type="ECO:0000313" key="2">
    <source>
        <dbReference type="EMBL" id="OXA41460.1"/>
    </source>
</evidence>
<evidence type="ECO:0000256" key="1">
    <source>
        <dbReference type="SAM" id="MobiDB-lite"/>
    </source>
</evidence>
<sequence>MAKGRLTNVDTRGSPSPSQPIPMDETAPIDESISHTISLISDKKISPSDLRCLAQALAQADEEFYTFNKASFASLSNEEKKEILLSSNYTEGWSKFRTSFFGQYAEELSKLSELSVEDRKKAIVYLFSASRNIAKAINNKFIDPLSLSNNIVLHSYGGSRLASQLFTAVQPAGSYKTMLNLIAQLATDTPKFPLGHIAVAFDNQQIVGRDYRVTLGATQPVSVVTTLIVFAESINHNMQQIPVPTSLNLTTQQQKLTQAFKTQCITAKNIHNKYRTDWIKARLTIAVKESDKSGLDDCAASIKAKTYESGLEYDRVPRMKSSCTITDMENLMMNPNSYDTVIKVLTTITEMSEASDPNRKWITVYCDGQPYNLASKVIDSHELCSTCGASGKNLKCKNLPDHVTRPLFDKIVLRPGAGHMEMNIVRAFFGLFFDVLVKPVAILLGFTTPRALDFCKKALDNHKSWQIMQIIYVSLSDEVIHQFVKFAAGRNIQISDENFTKWINEPRTDNGNTP</sequence>
<keyword evidence="3" id="KW-1185">Reference proteome</keyword>